<dbReference type="EMBL" id="EQ976189">
    <property type="protein sequence ID" value="EEF26913.1"/>
    <property type="molecule type" value="Genomic_DNA"/>
</dbReference>
<dbReference type="GO" id="GO:0031146">
    <property type="term" value="P:SCF-dependent proteasomal ubiquitin-dependent protein catabolic process"/>
    <property type="evidence" value="ECO:0000318"/>
    <property type="project" value="GO_Central"/>
</dbReference>
<evidence type="ECO:0000313" key="2">
    <source>
        <dbReference type="Proteomes" id="UP000008311"/>
    </source>
</evidence>
<dbReference type="SUPFAM" id="SSF52047">
    <property type="entry name" value="RNI-like"/>
    <property type="match status" value="1"/>
</dbReference>
<dbReference type="InterPro" id="IPR006553">
    <property type="entry name" value="Leu-rich_rpt_Cys-con_subtyp"/>
</dbReference>
<dbReference type="AlphaFoldDB" id="B9TB51"/>
<dbReference type="PANTHER" id="PTHR13318:SF145">
    <property type="entry name" value="RAD7"/>
    <property type="match status" value="1"/>
</dbReference>
<dbReference type="InParanoid" id="B9TB51"/>
<accession>B9TB51</accession>
<dbReference type="Gene3D" id="3.80.10.10">
    <property type="entry name" value="Ribonuclease Inhibitor"/>
    <property type="match status" value="2"/>
</dbReference>
<dbReference type="PANTHER" id="PTHR13318">
    <property type="entry name" value="PARTNER OF PAIRED, ISOFORM B-RELATED"/>
    <property type="match status" value="1"/>
</dbReference>
<feature type="non-terminal residue" evidence="1">
    <location>
        <position position="506"/>
    </location>
</feature>
<dbReference type="Proteomes" id="UP000008311">
    <property type="component" value="Unassembled WGS sequence"/>
</dbReference>
<dbReference type="eggNOG" id="KOG1947">
    <property type="taxonomic scope" value="Eukaryota"/>
</dbReference>
<proteinExistence type="predicted"/>
<name>B9TB51_RICCO</name>
<evidence type="ECO:0000313" key="1">
    <source>
        <dbReference type="EMBL" id="EEF26913.1"/>
    </source>
</evidence>
<dbReference type="GO" id="GO:0019005">
    <property type="term" value="C:SCF ubiquitin ligase complex"/>
    <property type="evidence" value="ECO:0000318"/>
    <property type="project" value="GO_Central"/>
</dbReference>
<protein>
    <submittedName>
        <fullName evidence="1">Rad7, putative</fullName>
    </submittedName>
</protein>
<sequence>MSEKEDEECLVMGLGKQKKILSFDLNVEAEESFSELGFQDTAHQIMGFESDFDFCGTGSSSTCPRVELTKRRKYTIEEKAKGKVDDYDDNSVLKLDLDLNLSLGVFGMSNSEPVEKIVQIEELDVPREAAEVVNQEPSRKQRSIAKTVAERFAHPEQQHKEGIKRKLSEVDKESDDFQSPFSLAMKLVKKRNLSQNLNKKSLLGLSDSLIKWVPTENSVSNRNVPNLVDLCLSVLAVNAGKIVSLENVPDNLRHKLSKMVSSCRKMDAYFVGLLARDSPTEIRVWDTSQLTEDDCTNIFCSCDTVNLKVLQLDLCGLCMPEYVLDRILAGPLCRLNKLVTISLKGAHRLSDAGLNALTKSAPGLLSINLSQCALLTSDGINNLATHMESTLRELYIDDCQTINVMLILPALKKFKHLEVLSVAGIPTVRDDFVIGLVEACGMNMKELVLANCLDLTDKSLNFVGKTCPKLCALDLSHLQNLTDSALQYLANGCRSICKLKLCRNDF</sequence>
<dbReference type="SMART" id="SM00367">
    <property type="entry name" value="LRR_CC"/>
    <property type="match status" value="4"/>
</dbReference>
<dbReference type="InterPro" id="IPR032675">
    <property type="entry name" value="LRR_dom_sf"/>
</dbReference>
<organism evidence="1 2">
    <name type="scientific">Ricinus communis</name>
    <name type="common">Castor bean</name>
    <dbReference type="NCBI Taxonomy" id="3988"/>
    <lineage>
        <taxon>Eukaryota</taxon>
        <taxon>Viridiplantae</taxon>
        <taxon>Streptophyta</taxon>
        <taxon>Embryophyta</taxon>
        <taxon>Tracheophyta</taxon>
        <taxon>Spermatophyta</taxon>
        <taxon>Magnoliopsida</taxon>
        <taxon>eudicotyledons</taxon>
        <taxon>Gunneridae</taxon>
        <taxon>Pentapetalae</taxon>
        <taxon>rosids</taxon>
        <taxon>fabids</taxon>
        <taxon>Malpighiales</taxon>
        <taxon>Euphorbiaceae</taxon>
        <taxon>Acalyphoideae</taxon>
        <taxon>Acalypheae</taxon>
        <taxon>Ricinus</taxon>
    </lineage>
</organism>
<reference evidence="2" key="1">
    <citation type="journal article" date="2010" name="Nat. Biotechnol.">
        <title>Draft genome sequence of the oilseed species Ricinus communis.</title>
        <authorList>
            <person name="Chan A.P."/>
            <person name="Crabtree J."/>
            <person name="Zhao Q."/>
            <person name="Lorenzi H."/>
            <person name="Orvis J."/>
            <person name="Puiu D."/>
            <person name="Melake-Berhan A."/>
            <person name="Jones K.M."/>
            <person name="Redman J."/>
            <person name="Chen G."/>
            <person name="Cahoon E.B."/>
            <person name="Gedil M."/>
            <person name="Stanke M."/>
            <person name="Haas B.J."/>
            <person name="Wortman J.R."/>
            <person name="Fraser-Liggett C.M."/>
            <person name="Ravel J."/>
            <person name="Rabinowicz P.D."/>
        </authorList>
    </citation>
    <scope>NUCLEOTIDE SEQUENCE [LARGE SCALE GENOMIC DNA]</scope>
    <source>
        <strain evidence="2">cv. Hale</strain>
    </source>
</reference>
<gene>
    <name evidence="1" type="ORF">RCOM_1963320</name>
</gene>
<keyword evidence="2" id="KW-1185">Reference proteome</keyword>